<dbReference type="InterPro" id="IPR006912">
    <property type="entry name" value="Harbinger_derived_prot"/>
</dbReference>
<evidence type="ECO:0008006" key="4">
    <source>
        <dbReference type="Google" id="ProtNLM"/>
    </source>
</evidence>
<dbReference type="AlphaFoldDB" id="R7QP40"/>
<dbReference type="GeneID" id="17317862"/>
<accession>R7QP40</accession>
<sequence length="491" mass="54986">MPISTLNITAAKKSILFATSSPQGASMAEPNEAPIDWNWLGCECEEMRKSMGSLSSFSGGEQQPALASVHDDDDSEDDEMVVAAVSFLSASSRGIGLPPRWHRGSTHGRRVNKRCGFDWGMERIVDDYFAEDCVYSVDDFERRFRVPRQVFERVRYALEGSGVFVRRVDALGVPGIHPLQRIVAAMRMLSTGVGGDVVDEYCRVSKTSALILLKEFSKSVVAAFGGEYLRAPTESDLRRIMAINAARGFPGCIGSIDCQHYRWRSCPKAWAGQFQGKEKSPTLVLEAIADAELWFWHVFFGMPGSCNDINVLDSSETLSGIMKGMFPPKIGYKVGSEAMSFPYYLADGIYPNWRIFIKTFKSPQSAEESAFAQAQEAVRKDVERAFGVLVQRFQIVAKPINLWYRDDIAAVVKCCVILHNMTVEARRDSYESGMIFRWQSQQALETSGELPDGMWAAQVLSREEEVTCSAAHRELTWKLIRHIWDGEGRRS</sequence>
<gene>
    <name evidence="2" type="ORF">CHC_T00006840001</name>
</gene>
<evidence type="ECO:0000313" key="2">
    <source>
        <dbReference type="EMBL" id="CDF39859.1"/>
    </source>
</evidence>
<proteinExistence type="predicted"/>
<dbReference type="Pfam" id="PF04827">
    <property type="entry name" value="Plant_tran"/>
    <property type="match status" value="1"/>
</dbReference>
<dbReference type="KEGG" id="ccp:CHC_T00006840001"/>
<organism evidence="2 3">
    <name type="scientific">Chondrus crispus</name>
    <name type="common">Carrageen Irish moss</name>
    <name type="synonym">Polymorpha crispa</name>
    <dbReference type="NCBI Taxonomy" id="2769"/>
    <lineage>
        <taxon>Eukaryota</taxon>
        <taxon>Rhodophyta</taxon>
        <taxon>Florideophyceae</taxon>
        <taxon>Rhodymeniophycidae</taxon>
        <taxon>Gigartinales</taxon>
        <taxon>Gigartinaceae</taxon>
        <taxon>Chondrus</taxon>
    </lineage>
</organism>
<dbReference type="RefSeq" id="XP_005710153.1">
    <property type="nucleotide sequence ID" value="XM_005710096.1"/>
</dbReference>
<dbReference type="PANTHER" id="PTHR47150">
    <property type="entry name" value="OS12G0169200 PROTEIN"/>
    <property type="match status" value="1"/>
</dbReference>
<reference evidence="3" key="1">
    <citation type="journal article" date="2013" name="Proc. Natl. Acad. Sci. U.S.A.">
        <title>Genome structure and metabolic features in the red seaweed Chondrus crispus shed light on evolution of the Archaeplastida.</title>
        <authorList>
            <person name="Collen J."/>
            <person name="Porcel B."/>
            <person name="Carre W."/>
            <person name="Ball S.G."/>
            <person name="Chaparro C."/>
            <person name="Tonon T."/>
            <person name="Barbeyron T."/>
            <person name="Michel G."/>
            <person name="Noel B."/>
            <person name="Valentin K."/>
            <person name="Elias M."/>
            <person name="Artiguenave F."/>
            <person name="Arun A."/>
            <person name="Aury J.M."/>
            <person name="Barbosa-Neto J.F."/>
            <person name="Bothwell J.H."/>
            <person name="Bouget F.Y."/>
            <person name="Brillet L."/>
            <person name="Cabello-Hurtado F."/>
            <person name="Capella-Gutierrez S."/>
            <person name="Charrier B."/>
            <person name="Cladiere L."/>
            <person name="Cock J.M."/>
            <person name="Coelho S.M."/>
            <person name="Colleoni C."/>
            <person name="Czjzek M."/>
            <person name="Da Silva C."/>
            <person name="Delage L."/>
            <person name="Denoeud F."/>
            <person name="Deschamps P."/>
            <person name="Dittami S.M."/>
            <person name="Gabaldon T."/>
            <person name="Gachon C.M."/>
            <person name="Groisillier A."/>
            <person name="Herve C."/>
            <person name="Jabbari K."/>
            <person name="Katinka M."/>
            <person name="Kloareg B."/>
            <person name="Kowalczyk N."/>
            <person name="Labadie K."/>
            <person name="Leblanc C."/>
            <person name="Lopez P.J."/>
            <person name="McLachlan D.H."/>
            <person name="Meslet-Cladiere L."/>
            <person name="Moustafa A."/>
            <person name="Nehr Z."/>
            <person name="Nyvall Collen P."/>
            <person name="Panaud O."/>
            <person name="Partensky F."/>
            <person name="Poulain J."/>
            <person name="Rensing S.A."/>
            <person name="Rousvoal S."/>
            <person name="Samson G."/>
            <person name="Symeonidi A."/>
            <person name="Weissenbach J."/>
            <person name="Zambounis A."/>
            <person name="Wincker P."/>
            <person name="Boyen C."/>
        </authorList>
    </citation>
    <scope>NUCLEOTIDE SEQUENCE [LARGE SCALE GENOMIC DNA]</scope>
    <source>
        <strain evidence="3">cv. Stackhouse</strain>
    </source>
</reference>
<keyword evidence="3" id="KW-1185">Reference proteome</keyword>
<dbReference type="PANTHER" id="PTHR47150:SF5">
    <property type="entry name" value="OS07G0546750 PROTEIN"/>
    <property type="match status" value="1"/>
</dbReference>
<dbReference type="PhylomeDB" id="R7QP40"/>
<name>R7QP40_CHOCR</name>
<dbReference type="EMBL" id="HG002086">
    <property type="protein sequence ID" value="CDF39859.1"/>
    <property type="molecule type" value="Genomic_DNA"/>
</dbReference>
<dbReference type="Proteomes" id="UP000012073">
    <property type="component" value="Unassembled WGS sequence"/>
</dbReference>
<protein>
    <recommendedName>
        <fullName evidence="4">DDE Tnp4 domain-containing protein</fullName>
    </recommendedName>
</protein>
<dbReference type="Gramene" id="CDF39859">
    <property type="protein sequence ID" value="CDF39859"/>
    <property type="gene ID" value="CHC_T00006840001"/>
</dbReference>
<feature type="region of interest" description="Disordered" evidence="1">
    <location>
        <begin position="53"/>
        <end position="73"/>
    </location>
</feature>
<evidence type="ECO:0000313" key="3">
    <source>
        <dbReference type="Proteomes" id="UP000012073"/>
    </source>
</evidence>
<dbReference type="OrthoDB" id="124998at2759"/>
<evidence type="ECO:0000256" key="1">
    <source>
        <dbReference type="SAM" id="MobiDB-lite"/>
    </source>
</evidence>